<protein>
    <recommendedName>
        <fullName evidence="3">RapA2 cadherin-like domain-containing protein</fullName>
    </recommendedName>
</protein>
<dbReference type="OrthoDB" id="6382813at2"/>
<name>Q21HB6_SACD2</name>
<dbReference type="STRING" id="203122.Sde_2653"/>
<dbReference type="Pfam" id="PF17803">
    <property type="entry name" value="Cadherin_4"/>
    <property type="match status" value="1"/>
</dbReference>
<feature type="signal peptide" evidence="2">
    <location>
        <begin position="1"/>
        <end position="23"/>
    </location>
</feature>
<accession>Q21HB6</accession>
<dbReference type="RefSeq" id="WP_011469130.1">
    <property type="nucleotide sequence ID" value="NC_007912.1"/>
</dbReference>
<dbReference type="InterPro" id="IPR040853">
    <property type="entry name" value="RapA2_cadherin-like"/>
</dbReference>
<dbReference type="InterPro" id="IPR008979">
    <property type="entry name" value="Galactose-bd-like_sf"/>
</dbReference>
<dbReference type="AlphaFoldDB" id="Q21HB6"/>
<proteinExistence type="predicted"/>
<feature type="compositionally biased region" description="Polar residues" evidence="1">
    <location>
        <begin position="37"/>
        <end position="47"/>
    </location>
</feature>
<evidence type="ECO:0000313" key="4">
    <source>
        <dbReference type="EMBL" id="ABD81913.1"/>
    </source>
</evidence>
<dbReference type="HOGENOM" id="CLU_406455_0_0_6"/>
<feature type="domain" description="RapA2 cadherin-like" evidence="3">
    <location>
        <begin position="128"/>
        <end position="199"/>
    </location>
</feature>
<evidence type="ECO:0000313" key="5">
    <source>
        <dbReference type="Proteomes" id="UP000001947"/>
    </source>
</evidence>
<feature type="compositionally biased region" description="Low complexity" evidence="1">
    <location>
        <begin position="26"/>
        <end position="36"/>
    </location>
</feature>
<dbReference type="PROSITE" id="PS51257">
    <property type="entry name" value="PROKAR_LIPOPROTEIN"/>
    <property type="match status" value="1"/>
</dbReference>
<dbReference type="KEGG" id="sde:Sde_2653"/>
<dbReference type="SUPFAM" id="SSF49785">
    <property type="entry name" value="Galactose-binding domain-like"/>
    <property type="match status" value="1"/>
</dbReference>
<dbReference type="GeneID" id="98614311"/>
<gene>
    <name evidence="4" type="ordered locus">Sde_2653</name>
</gene>
<evidence type="ECO:0000259" key="3">
    <source>
        <dbReference type="Pfam" id="PF17803"/>
    </source>
</evidence>
<sequence>MKKLNTTKILLSAAVAASLSACGGSDSNSKSSANNAPTHNGNLSVTVSENDRASTINLLNGATDLDAGDALRVRDLTTTEADLSGVTENFFQITVTPSAYKDSLDSGETKEIVYTYSVSDGKQDTPRTLTIAIEGYDEAPVFSNLTRTFSEEAGSRTYNLLEGATDADGETLSVANFSQAETNIDGAATYANGSVTIDSSVFADDIKGGDTVTFVFNYEIADHNHSLPRTLTVNVTGVSTEPEPPTVNDTITATMSTADSQVMVDLVASPEIIDWNGDDVTADLSTLTPVGDAPAFNFALSSGNTLVVEPVAFYSRLAEAETKSFAYTYTVSDPGGLTAQATVSLSVTKDTVAAHNVMPNASFEDGTMAGWTQVPTQADGTEVENFAAVVTDAANAKQGTNYLQVTGDVKLSYDLTGLLEQGSSYYVELPARDKSWGNWYGSISEGLTLLTERFRFSDHGWNPGIYLSHTGTFTVDDRYIEPALKIESAGNLKLDDIRLVKYAFEQANNILSEQDSTFEDGSAGNWVLGGNSTISNTTVIDGDYSIYATGGGANDIVMPAGSIQNGKRYLLEFDIYSPDFAPDNHPTRAWILDSTAVDGSGNPINTNAEVFASTAEWRTIRFLDAATVRWSMIFDIDHTSHLDDWATRETMLRLETNIWGQGYTYAIDNVRLIEIP</sequence>
<evidence type="ECO:0000256" key="1">
    <source>
        <dbReference type="SAM" id="MobiDB-lite"/>
    </source>
</evidence>
<dbReference type="EMBL" id="CP000282">
    <property type="protein sequence ID" value="ABD81913.1"/>
    <property type="molecule type" value="Genomic_DNA"/>
</dbReference>
<feature type="region of interest" description="Disordered" evidence="1">
    <location>
        <begin position="26"/>
        <end position="47"/>
    </location>
</feature>
<dbReference type="Gene3D" id="2.60.120.260">
    <property type="entry name" value="Galactose-binding domain-like"/>
    <property type="match status" value="2"/>
</dbReference>
<keyword evidence="2" id="KW-0732">Signal</keyword>
<feature type="chain" id="PRO_5004200495" description="RapA2 cadherin-like domain-containing protein" evidence="2">
    <location>
        <begin position="24"/>
        <end position="676"/>
    </location>
</feature>
<evidence type="ECO:0000256" key="2">
    <source>
        <dbReference type="SAM" id="SignalP"/>
    </source>
</evidence>
<dbReference type="eggNOG" id="COG2931">
    <property type="taxonomic scope" value="Bacteria"/>
</dbReference>
<dbReference type="Proteomes" id="UP000001947">
    <property type="component" value="Chromosome"/>
</dbReference>
<organism evidence="4 5">
    <name type="scientific">Saccharophagus degradans (strain 2-40 / ATCC 43961 / DSM 17024)</name>
    <dbReference type="NCBI Taxonomy" id="203122"/>
    <lineage>
        <taxon>Bacteria</taxon>
        <taxon>Pseudomonadati</taxon>
        <taxon>Pseudomonadota</taxon>
        <taxon>Gammaproteobacteria</taxon>
        <taxon>Cellvibrionales</taxon>
        <taxon>Cellvibrionaceae</taxon>
        <taxon>Saccharophagus</taxon>
    </lineage>
</organism>
<reference evidence="4 5" key="1">
    <citation type="journal article" date="2008" name="PLoS Genet.">
        <title>Complete genome sequence of the complex carbohydrate-degrading marine bacterium, Saccharophagus degradans strain 2-40 T.</title>
        <authorList>
            <person name="Weiner R.M."/>
            <person name="Taylor L.E.II."/>
            <person name="Henrissat B."/>
            <person name="Hauser L."/>
            <person name="Land M."/>
            <person name="Coutinho P.M."/>
            <person name="Rancurel C."/>
            <person name="Saunders E.H."/>
            <person name="Longmire A.G."/>
            <person name="Zhang H."/>
            <person name="Bayer E.A."/>
            <person name="Gilbert H.J."/>
            <person name="Larimer F."/>
            <person name="Zhulin I.B."/>
            <person name="Ekborg N.A."/>
            <person name="Lamed R."/>
            <person name="Richardson P.M."/>
            <person name="Borovok I."/>
            <person name="Hutcheson S."/>
        </authorList>
    </citation>
    <scope>NUCLEOTIDE SEQUENCE [LARGE SCALE GENOMIC DNA]</scope>
    <source>
        <strain evidence="5">2-40 / ATCC 43961 / DSM 17024</strain>
    </source>
</reference>
<keyword evidence="5" id="KW-1185">Reference proteome</keyword>